<dbReference type="eggNOG" id="COG0845">
    <property type="taxonomic scope" value="Bacteria"/>
</dbReference>
<reference evidence="7 8" key="1">
    <citation type="submission" date="2015-09" db="EMBL/GenBank/DDBJ databases">
        <title>Identification and resolution of microdiversity through metagenomic sequencing of parallel consortia.</title>
        <authorList>
            <person name="Nelson W.C."/>
            <person name="Romine M.F."/>
            <person name="Lindemann S.R."/>
        </authorList>
    </citation>
    <scope>NUCLEOTIDE SEQUENCE [LARGE SCALE GENOMIC DNA]</scope>
    <source>
        <strain evidence="7">HL-49</strain>
    </source>
</reference>
<sequence>MKAIYKFLFLSLTAVVLYSCGAEQSELETKKAELESLQEEASGIQTKILELESEIATLDPEFASKNKKSVLITTASARKANFEHFVEVTGSVVSKKNVVISAETGGRILEIPAIEGMRVQRGTILARIDSESIQRNIEELETSLDLATMLFEKQKRLWDQEIGTEVQFLEAKNRKEGLERNLASLKTQLDKTVIRAPFTGTIESVDVRLGELVQPGMPMFQFVGESDLFIEADVSESYVGVLSKGDSVQISFPSIGESLKTRVSSVGAIINPNNRTFKVEVFLPNMKMVKPNMLTVMKIKDYENDDSVIVPNHLILSDNKGDYVYIVQDGVAKKTYVKRGKTFNDNAEILEGLQGNETLVDKGFREVGDNFNVNIAQG</sequence>
<dbReference type="Pfam" id="PF25954">
    <property type="entry name" value="Beta-barrel_RND_2"/>
    <property type="match status" value="1"/>
</dbReference>
<dbReference type="Gene3D" id="2.40.50.100">
    <property type="match status" value="1"/>
</dbReference>
<dbReference type="PANTHER" id="PTHR30469">
    <property type="entry name" value="MULTIDRUG RESISTANCE PROTEIN MDTA"/>
    <property type="match status" value="1"/>
</dbReference>
<dbReference type="InterPro" id="IPR058647">
    <property type="entry name" value="BSH_CzcB-like"/>
</dbReference>
<feature type="coiled-coil region" evidence="2">
    <location>
        <begin position="168"/>
        <end position="195"/>
    </location>
</feature>
<dbReference type="Pfam" id="PF25973">
    <property type="entry name" value="BSH_CzcB"/>
    <property type="match status" value="1"/>
</dbReference>
<protein>
    <submittedName>
        <fullName evidence="7">RND-type efflux system MFP component</fullName>
    </submittedName>
</protein>
<dbReference type="STRING" id="1305737.GCA_000526355_01364"/>
<evidence type="ECO:0000313" key="8">
    <source>
        <dbReference type="Proteomes" id="UP000050421"/>
    </source>
</evidence>
<dbReference type="SUPFAM" id="SSF111369">
    <property type="entry name" value="HlyD-like secretion proteins"/>
    <property type="match status" value="1"/>
</dbReference>
<feature type="domain" description="CusB-like beta-barrel" evidence="4">
    <location>
        <begin position="230"/>
        <end position="300"/>
    </location>
</feature>
<dbReference type="Proteomes" id="UP000050421">
    <property type="component" value="Unassembled WGS sequence"/>
</dbReference>
<dbReference type="PANTHER" id="PTHR30469:SF15">
    <property type="entry name" value="HLYD FAMILY OF SECRETION PROTEINS"/>
    <property type="match status" value="1"/>
</dbReference>
<dbReference type="InterPro" id="IPR006143">
    <property type="entry name" value="RND_pump_MFP"/>
</dbReference>
<dbReference type="Gene3D" id="2.40.30.170">
    <property type="match status" value="1"/>
</dbReference>
<keyword evidence="3" id="KW-0732">Signal</keyword>
<evidence type="ECO:0000259" key="5">
    <source>
        <dbReference type="Pfam" id="PF25973"/>
    </source>
</evidence>
<organism evidence="7 8">
    <name type="scientific">Algoriphagus marincola HL-49</name>
    <dbReference type="NCBI Taxonomy" id="1305737"/>
    <lineage>
        <taxon>Bacteria</taxon>
        <taxon>Pseudomonadati</taxon>
        <taxon>Bacteroidota</taxon>
        <taxon>Cytophagia</taxon>
        <taxon>Cytophagales</taxon>
        <taxon>Cyclobacteriaceae</taxon>
        <taxon>Algoriphagus</taxon>
    </lineage>
</organism>
<dbReference type="InterPro" id="IPR058792">
    <property type="entry name" value="Beta-barrel_RND_2"/>
</dbReference>
<feature type="domain" description="CzcB-like barrel-sandwich hybrid" evidence="5">
    <location>
        <begin position="98"/>
        <end position="220"/>
    </location>
</feature>
<comment type="caution">
    <text evidence="7">The sequence shown here is derived from an EMBL/GenBank/DDBJ whole genome shotgun (WGS) entry which is preliminary data.</text>
</comment>
<comment type="similarity">
    <text evidence="1">Belongs to the membrane fusion protein (MFP) (TC 8.A.1) family.</text>
</comment>
<evidence type="ECO:0000256" key="3">
    <source>
        <dbReference type="SAM" id="SignalP"/>
    </source>
</evidence>
<feature type="signal peptide" evidence="3">
    <location>
        <begin position="1"/>
        <end position="21"/>
    </location>
</feature>
<accession>A0A0P8AH20</accession>
<feature type="coiled-coil region" evidence="2">
    <location>
        <begin position="20"/>
        <end position="54"/>
    </location>
</feature>
<dbReference type="Gene3D" id="2.40.420.20">
    <property type="match status" value="1"/>
</dbReference>
<dbReference type="PATRIC" id="fig|1305737.6.peg.1900"/>
<dbReference type="EMBL" id="LJXT01000029">
    <property type="protein sequence ID" value="KPQ17732.1"/>
    <property type="molecule type" value="Genomic_DNA"/>
</dbReference>
<name>A0A0P8AH20_9BACT</name>
<dbReference type="PROSITE" id="PS51257">
    <property type="entry name" value="PROKAR_LIPOPROTEIN"/>
    <property type="match status" value="1"/>
</dbReference>
<gene>
    <name evidence="7" type="ORF">HLUCCX10_06180</name>
</gene>
<feature type="domain" description="YknX-like C-terminal permuted SH3-like" evidence="6">
    <location>
        <begin position="310"/>
        <end position="371"/>
    </location>
</feature>
<evidence type="ECO:0000259" key="6">
    <source>
        <dbReference type="Pfam" id="PF25989"/>
    </source>
</evidence>
<dbReference type="GO" id="GO:1990281">
    <property type="term" value="C:efflux pump complex"/>
    <property type="evidence" value="ECO:0007669"/>
    <property type="project" value="TreeGrafter"/>
</dbReference>
<dbReference type="InterPro" id="IPR058637">
    <property type="entry name" value="YknX-like_C"/>
</dbReference>
<evidence type="ECO:0000313" key="7">
    <source>
        <dbReference type="EMBL" id="KPQ17732.1"/>
    </source>
</evidence>
<dbReference type="Gene3D" id="1.10.287.470">
    <property type="entry name" value="Helix hairpin bin"/>
    <property type="match status" value="1"/>
</dbReference>
<dbReference type="OrthoDB" id="9806939at2"/>
<proteinExistence type="inferred from homology"/>
<feature type="chain" id="PRO_5006147878" evidence="3">
    <location>
        <begin position="22"/>
        <end position="378"/>
    </location>
</feature>
<dbReference type="Pfam" id="PF25989">
    <property type="entry name" value="YknX_C"/>
    <property type="match status" value="1"/>
</dbReference>
<evidence type="ECO:0000256" key="1">
    <source>
        <dbReference type="ARBA" id="ARBA00009477"/>
    </source>
</evidence>
<dbReference type="GO" id="GO:0015562">
    <property type="term" value="F:efflux transmembrane transporter activity"/>
    <property type="evidence" value="ECO:0007669"/>
    <property type="project" value="TreeGrafter"/>
</dbReference>
<evidence type="ECO:0000259" key="4">
    <source>
        <dbReference type="Pfam" id="PF25954"/>
    </source>
</evidence>
<dbReference type="AlphaFoldDB" id="A0A0P8AH20"/>
<keyword evidence="2" id="KW-0175">Coiled coil</keyword>
<dbReference type="NCBIfam" id="TIGR01730">
    <property type="entry name" value="RND_mfp"/>
    <property type="match status" value="1"/>
</dbReference>
<evidence type="ECO:0000256" key="2">
    <source>
        <dbReference type="SAM" id="Coils"/>
    </source>
</evidence>